<evidence type="ECO:0000313" key="1">
    <source>
        <dbReference type="EMBL" id="KGX84381.1"/>
    </source>
</evidence>
<gene>
    <name evidence="1" type="ORF">N783_17525</name>
</gene>
<proteinExistence type="predicted"/>
<name>A0A0A5FUC6_9BACI</name>
<dbReference type="Proteomes" id="UP000030403">
    <property type="component" value="Unassembled WGS sequence"/>
</dbReference>
<sequence length="31" mass="3459">MYITDEASQELQLILDDNDAEGIRLFFAGIG</sequence>
<accession>A0A0A5FUC6</accession>
<dbReference type="STRING" id="1385511.GCA_000425225_01961"/>
<reference evidence="1 2" key="1">
    <citation type="submission" date="2013-08" db="EMBL/GenBank/DDBJ databases">
        <authorList>
            <person name="Huang J."/>
            <person name="Wang G."/>
        </authorList>
    </citation>
    <scope>NUCLEOTIDE SEQUENCE [LARGE SCALE GENOMIC DNA]</scope>
    <source>
        <strain evidence="1 2">BH030004</strain>
    </source>
</reference>
<keyword evidence="2" id="KW-1185">Reference proteome</keyword>
<evidence type="ECO:0000313" key="2">
    <source>
        <dbReference type="Proteomes" id="UP000030403"/>
    </source>
</evidence>
<comment type="caution">
    <text evidence="1">The sequence shown here is derived from an EMBL/GenBank/DDBJ whole genome shotgun (WGS) entry which is preliminary data.</text>
</comment>
<protein>
    <submittedName>
        <fullName evidence="1">Uncharacterized protein</fullName>
    </submittedName>
</protein>
<dbReference type="AlphaFoldDB" id="A0A0A5FUC6"/>
<organism evidence="1 2">
    <name type="scientific">Pontibacillus marinus BH030004 = DSM 16465</name>
    <dbReference type="NCBI Taxonomy" id="1385511"/>
    <lineage>
        <taxon>Bacteria</taxon>
        <taxon>Bacillati</taxon>
        <taxon>Bacillota</taxon>
        <taxon>Bacilli</taxon>
        <taxon>Bacillales</taxon>
        <taxon>Bacillaceae</taxon>
        <taxon>Pontibacillus</taxon>
    </lineage>
</organism>
<dbReference type="EMBL" id="AVPF01000057">
    <property type="protein sequence ID" value="KGX84381.1"/>
    <property type="molecule type" value="Genomic_DNA"/>
</dbReference>